<feature type="domain" description="ABC transmembrane type-1" evidence="8">
    <location>
        <begin position="99"/>
        <end position="304"/>
    </location>
</feature>
<dbReference type="InterPro" id="IPR000515">
    <property type="entry name" value="MetI-like"/>
</dbReference>
<dbReference type="Proteomes" id="UP000199161">
    <property type="component" value="Unassembled WGS sequence"/>
</dbReference>
<protein>
    <submittedName>
        <fullName evidence="9">Peptide/nickel transport system permease protein</fullName>
    </submittedName>
</protein>
<keyword evidence="10" id="KW-1185">Reference proteome</keyword>
<dbReference type="GO" id="GO:0055085">
    <property type="term" value="P:transmembrane transport"/>
    <property type="evidence" value="ECO:0007669"/>
    <property type="project" value="InterPro"/>
</dbReference>
<feature type="transmembrane region" description="Helical" evidence="7">
    <location>
        <begin position="285"/>
        <end position="311"/>
    </location>
</feature>
<evidence type="ECO:0000313" key="10">
    <source>
        <dbReference type="Proteomes" id="UP000199161"/>
    </source>
</evidence>
<evidence type="ECO:0000256" key="4">
    <source>
        <dbReference type="ARBA" id="ARBA00022692"/>
    </source>
</evidence>
<evidence type="ECO:0000256" key="1">
    <source>
        <dbReference type="ARBA" id="ARBA00004651"/>
    </source>
</evidence>
<dbReference type="PANTHER" id="PTHR43163">
    <property type="entry name" value="DIPEPTIDE TRANSPORT SYSTEM PERMEASE PROTEIN DPPB-RELATED"/>
    <property type="match status" value="1"/>
</dbReference>
<sequence length="318" mass="35216">MSLRRFILKRFLSIIPILFGVSVITFALVHLTPGDPISQMVGLNPDMTAADEARLRARYGLDGPIWQQYLTWMENVVVGDFGEEISTGRDVTEIIMTRLPETIVLGLFGWAFGLIIAIPSGIYAAVNKDKLGDTISRFLALSGISIPNFWLGLMLILIGSLWLGWWNVLPPSRQPLYHPDMLWYLLLPGITIGTASAASIMRVMRTSMAEEMNKEYVTAARAKGLPERSVVLKHVLRNSLISVVTLAATLTASIVSGSVVVEYVFNWPGLGMEFVEAINGREVNLIMAITLFFGVTIIIANLVADIMYAVLDPRIRYD</sequence>
<accession>A0A1I1DR79</accession>
<dbReference type="PANTHER" id="PTHR43163:SF6">
    <property type="entry name" value="DIPEPTIDE TRANSPORT SYSTEM PERMEASE PROTEIN DPPB-RELATED"/>
    <property type="match status" value="1"/>
</dbReference>
<keyword evidence="5 7" id="KW-1133">Transmembrane helix</keyword>
<feature type="transmembrane region" description="Helical" evidence="7">
    <location>
        <begin position="240"/>
        <end position="265"/>
    </location>
</feature>
<dbReference type="AlphaFoldDB" id="A0A1I1DR79"/>
<dbReference type="Pfam" id="PF19300">
    <property type="entry name" value="BPD_transp_1_N"/>
    <property type="match status" value="1"/>
</dbReference>
<feature type="transmembrane region" description="Helical" evidence="7">
    <location>
        <begin position="103"/>
        <end position="126"/>
    </location>
</feature>
<comment type="subcellular location">
    <subcellularLocation>
        <location evidence="1 7">Cell membrane</location>
        <topology evidence="1 7">Multi-pass membrane protein</topology>
    </subcellularLocation>
</comment>
<reference evidence="10" key="1">
    <citation type="submission" date="2016-10" db="EMBL/GenBank/DDBJ databases">
        <authorList>
            <person name="Varghese N."/>
            <person name="Submissions S."/>
        </authorList>
    </citation>
    <scope>NUCLEOTIDE SEQUENCE [LARGE SCALE GENOMIC DNA]</scope>
    <source>
        <strain evidence="10">DSM 13078</strain>
    </source>
</reference>
<organism evidence="9 10">
    <name type="scientific">Natronobacterium haloterrestre</name>
    <name type="common">Halobiforma haloterrestris</name>
    <dbReference type="NCBI Taxonomy" id="148448"/>
    <lineage>
        <taxon>Archaea</taxon>
        <taxon>Methanobacteriati</taxon>
        <taxon>Methanobacteriota</taxon>
        <taxon>Stenosarchaea group</taxon>
        <taxon>Halobacteria</taxon>
        <taxon>Halobacteriales</taxon>
        <taxon>Natrialbaceae</taxon>
        <taxon>Natronobacterium</taxon>
    </lineage>
</organism>
<feature type="transmembrane region" description="Helical" evidence="7">
    <location>
        <begin position="138"/>
        <end position="162"/>
    </location>
</feature>
<dbReference type="PROSITE" id="PS50928">
    <property type="entry name" value="ABC_TM1"/>
    <property type="match status" value="1"/>
</dbReference>
<feature type="transmembrane region" description="Helical" evidence="7">
    <location>
        <begin position="182"/>
        <end position="204"/>
    </location>
</feature>
<evidence type="ECO:0000256" key="6">
    <source>
        <dbReference type="ARBA" id="ARBA00023136"/>
    </source>
</evidence>
<keyword evidence="2 7" id="KW-0813">Transport</keyword>
<name>A0A1I1DR79_NATHA</name>
<evidence type="ECO:0000256" key="3">
    <source>
        <dbReference type="ARBA" id="ARBA00022475"/>
    </source>
</evidence>
<dbReference type="SUPFAM" id="SSF161098">
    <property type="entry name" value="MetI-like"/>
    <property type="match status" value="1"/>
</dbReference>
<evidence type="ECO:0000256" key="2">
    <source>
        <dbReference type="ARBA" id="ARBA00022448"/>
    </source>
</evidence>
<dbReference type="InterPro" id="IPR045621">
    <property type="entry name" value="BPD_transp_1_N"/>
</dbReference>
<keyword evidence="3" id="KW-1003">Cell membrane</keyword>
<gene>
    <name evidence="9" type="ORF">SAMN05444422_101729</name>
</gene>
<dbReference type="CDD" id="cd06261">
    <property type="entry name" value="TM_PBP2"/>
    <property type="match status" value="1"/>
</dbReference>
<dbReference type="InterPro" id="IPR035906">
    <property type="entry name" value="MetI-like_sf"/>
</dbReference>
<evidence type="ECO:0000259" key="8">
    <source>
        <dbReference type="PROSITE" id="PS50928"/>
    </source>
</evidence>
<feature type="transmembrane region" description="Helical" evidence="7">
    <location>
        <begin position="12"/>
        <end position="31"/>
    </location>
</feature>
<dbReference type="OrthoDB" id="44105at2157"/>
<dbReference type="Pfam" id="PF00528">
    <property type="entry name" value="BPD_transp_1"/>
    <property type="match status" value="1"/>
</dbReference>
<proteinExistence type="inferred from homology"/>
<dbReference type="Gene3D" id="1.10.3720.10">
    <property type="entry name" value="MetI-like"/>
    <property type="match status" value="1"/>
</dbReference>
<keyword evidence="6 7" id="KW-0472">Membrane</keyword>
<dbReference type="EMBL" id="FOKW01000001">
    <property type="protein sequence ID" value="SFB75200.1"/>
    <property type="molecule type" value="Genomic_DNA"/>
</dbReference>
<keyword evidence="4 7" id="KW-0812">Transmembrane</keyword>
<evidence type="ECO:0000256" key="7">
    <source>
        <dbReference type="RuleBase" id="RU363032"/>
    </source>
</evidence>
<evidence type="ECO:0000313" key="9">
    <source>
        <dbReference type="EMBL" id="SFB75200.1"/>
    </source>
</evidence>
<comment type="similarity">
    <text evidence="7">Belongs to the binding-protein-dependent transport system permease family.</text>
</comment>
<dbReference type="RefSeq" id="WP_089785388.1">
    <property type="nucleotide sequence ID" value="NZ_FOKW01000001.1"/>
</dbReference>
<dbReference type="GO" id="GO:0005886">
    <property type="term" value="C:plasma membrane"/>
    <property type="evidence" value="ECO:0007669"/>
    <property type="project" value="UniProtKB-SubCell"/>
</dbReference>
<evidence type="ECO:0000256" key="5">
    <source>
        <dbReference type="ARBA" id="ARBA00022989"/>
    </source>
</evidence>